<dbReference type="InterPro" id="IPR002516">
    <property type="entry name" value="Glyco_trans_11"/>
</dbReference>
<protein>
    <submittedName>
        <fullName evidence="3">Alpha-1,2-fucosyltransferase</fullName>
    </submittedName>
</protein>
<evidence type="ECO:0000256" key="1">
    <source>
        <dbReference type="ARBA" id="ARBA00022676"/>
    </source>
</evidence>
<keyword evidence="1" id="KW-0328">Glycosyltransferase</keyword>
<dbReference type="PANTHER" id="PTHR11927:SF9">
    <property type="entry name" value="L-FUCOSYLTRANSFERASE"/>
    <property type="match status" value="1"/>
</dbReference>
<evidence type="ECO:0000313" key="3">
    <source>
        <dbReference type="EMBL" id="WGS63879.1"/>
    </source>
</evidence>
<name>A0ABY8PMT5_9BACT</name>
<dbReference type="EMBL" id="CP069362">
    <property type="protein sequence ID" value="WGS63879.1"/>
    <property type="molecule type" value="Genomic_DNA"/>
</dbReference>
<accession>A0ABY8PMT5</accession>
<sequence length="306" mass="36922">MGEINKKIKFVKFKGGLGNQLFQYAFLKNIERYCNCKVKGDFSHYNNLIKEDLIRVPRILKMNVNIDIATEKDLKKVLIFKSFKFNPKSKKYKMSTVFETLFNRKYFFEFDRKYRTVKDIINYIIFDGYWQSWRYVKNVEKILKKEITLRDKISKKNAIFIDKVTKEESVFIGIRKGDYHSTKKSMNRYGIFDENYFNRAIEIIKRKVLNPKFYVFSNDIDWVKNNIKFDEKVIYREKKDQVNDLEELFVLGSFKHAIIVNSTFYWWGAWLINNKDKIVIAPKEWFNDGSKIDIVPPEWIKLSRRN</sequence>
<dbReference type="RefSeq" id="WP_280997082.1">
    <property type="nucleotide sequence ID" value="NZ_CP069362.1"/>
</dbReference>
<dbReference type="Proteomes" id="UP001232493">
    <property type="component" value="Chromosome"/>
</dbReference>
<dbReference type="PANTHER" id="PTHR11927">
    <property type="entry name" value="GALACTOSIDE 2-L-FUCOSYLTRANSFERASE"/>
    <property type="match status" value="1"/>
</dbReference>
<proteinExistence type="predicted"/>
<reference evidence="3 4" key="1">
    <citation type="submission" date="2021-02" db="EMBL/GenBank/DDBJ databases">
        <title>Characterization of Marinitoga sp. nov. str. BP5-C20A.</title>
        <authorList>
            <person name="Erauso G."/>
            <person name="Postec A."/>
        </authorList>
    </citation>
    <scope>NUCLEOTIDE SEQUENCE [LARGE SCALE GENOMIC DNA]</scope>
    <source>
        <strain evidence="3 4">BP5-C20A</strain>
    </source>
</reference>
<evidence type="ECO:0000256" key="2">
    <source>
        <dbReference type="ARBA" id="ARBA00022679"/>
    </source>
</evidence>
<gene>
    <name evidence="3" type="ORF">JRV97_05720</name>
</gene>
<evidence type="ECO:0000313" key="4">
    <source>
        <dbReference type="Proteomes" id="UP001232493"/>
    </source>
</evidence>
<keyword evidence="2" id="KW-0808">Transferase</keyword>
<keyword evidence="4" id="KW-1185">Reference proteome</keyword>
<dbReference type="CDD" id="cd11301">
    <property type="entry name" value="Fut1_Fut2_like"/>
    <property type="match status" value="1"/>
</dbReference>
<organism evidence="3 4">
    <name type="scientific">Marinitoga aeolica</name>
    <dbReference type="NCBI Taxonomy" id="2809031"/>
    <lineage>
        <taxon>Bacteria</taxon>
        <taxon>Thermotogati</taxon>
        <taxon>Thermotogota</taxon>
        <taxon>Thermotogae</taxon>
        <taxon>Petrotogales</taxon>
        <taxon>Petrotogaceae</taxon>
        <taxon>Marinitoga</taxon>
    </lineage>
</organism>
<dbReference type="Pfam" id="PF01531">
    <property type="entry name" value="Glyco_transf_11"/>
    <property type="match status" value="1"/>
</dbReference>